<evidence type="ECO:0000259" key="5">
    <source>
        <dbReference type="PROSITE" id="PS50173"/>
    </source>
</evidence>
<dbReference type="EMBL" id="MLJW01000009">
    <property type="protein sequence ID" value="OIR15350.1"/>
    <property type="molecule type" value="Genomic_DNA"/>
</dbReference>
<dbReference type="InterPro" id="IPR001126">
    <property type="entry name" value="UmuC"/>
</dbReference>
<dbReference type="Gene3D" id="3.30.70.270">
    <property type="match status" value="1"/>
</dbReference>
<feature type="domain" description="UmuC" evidence="5">
    <location>
        <begin position="5"/>
        <end position="190"/>
    </location>
</feature>
<accession>A0A1J5TTH8</accession>
<comment type="caution">
    <text evidence="6">The sequence shown here is derived from an EMBL/GenBank/DDBJ whole genome shotgun (WGS) entry which is preliminary data.</text>
</comment>
<evidence type="ECO:0000256" key="2">
    <source>
        <dbReference type="ARBA" id="ARBA00023199"/>
    </source>
</evidence>
<dbReference type="Pfam" id="PF00817">
    <property type="entry name" value="IMS"/>
    <property type="match status" value="1"/>
</dbReference>
<dbReference type="PANTHER" id="PTHR11076">
    <property type="entry name" value="DNA REPAIR POLYMERASE UMUC / TRANSFERASE FAMILY MEMBER"/>
    <property type="match status" value="1"/>
</dbReference>
<keyword evidence="6" id="KW-0808">Transferase</keyword>
<organism evidence="6">
    <name type="scientific">mine drainage metagenome</name>
    <dbReference type="NCBI Taxonomy" id="410659"/>
    <lineage>
        <taxon>unclassified sequences</taxon>
        <taxon>metagenomes</taxon>
        <taxon>ecological metagenomes</taxon>
    </lineage>
</organism>
<dbReference type="SUPFAM" id="SSF56672">
    <property type="entry name" value="DNA/RNA polymerases"/>
    <property type="match status" value="1"/>
</dbReference>
<dbReference type="GO" id="GO:0042276">
    <property type="term" value="P:error-prone translesion synthesis"/>
    <property type="evidence" value="ECO:0007669"/>
    <property type="project" value="TreeGrafter"/>
</dbReference>
<protein>
    <submittedName>
        <fullName evidence="6">DNA polymerase IV</fullName>
        <ecNumber evidence="6">2.7.7.7</ecNumber>
    </submittedName>
</protein>
<dbReference type="InterPro" id="IPR025188">
    <property type="entry name" value="DUF4113"/>
</dbReference>
<evidence type="ECO:0000256" key="3">
    <source>
        <dbReference type="ARBA" id="ARBA00023204"/>
    </source>
</evidence>
<dbReference type="Gene3D" id="1.10.150.20">
    <property type="entry name" value="5' to 3' exonuclease, C-terminal subdomain"/>
    <property type="match status" value="1"/>
</dbReference>
<name>A0A1J5TTH8_9ZZZZ</name>
<dbReference type="AlphaFoldDB" id="A0A1J5TTH8"/>
<dbReference type="Pfam" id="PF13438">
    <property type="entry name" value="DUF4113"/>
    <property type="match status" value="1"/>
</dbReference>
<gene>
    <name evidence="6" type="primary">dinB_1</name>
    <name evidence="6" type="ORF">GALL_36720</name>
</gene>
<dbReference type="PROSITE" id="PS50173">
    <property type="entry name" value="UMUC"/>
    <property type="match status" value="1"/>
</dbReference>
<dbReference type="InterPro" id="IPR017961">
    <property type="entry name" value="DNA_pol_Y-fam_little_finger"/>
</dbReference>
<dbReference type="Gene3D" id="3.40.1170.60">
    <property type="match status" value="1"/>
</dbReference>
<dbReference type="InterPro" id="IPR050116">
    <property type="entry name" value="DNA_polymerase-Y"/>
</dbReference>
<dbReference type="EC" id="2.7.7.7" evidence="6"/>
<dbReference type="GO" id="GO:0009432">
    <property type="term" value="P:SOS response"/>
    <property type="evidence" value="ECO:0007669"/>
    <property type="project" value="UniProtKB-KW"/>
</dbReference>
<dbReference type="GO" id="GO:0006281">
    <property type="term" value="P:DNA repair"/>
    <property type="evidence" value="ECO:0007669"/>
    <property type="project" value="UniProtKB-KW"/>
</dbReference>
<dbReference type="InterPro" id="IPR043502">
    <property type="entry name" value="DNA/RNA_pol_sf"/>
</dbReference>
<dbReference type="GO" id="GO:0003684">
    <property type="term" value="F:damaged DNA binding"/>
    <property type="evidence" value="ECO:0007669"/>
    <property type="project" value="InterPro"/>
</dbReference>
<proteinExistence type="predicted"/>
<dbReference type="CDD" id="cd01700">
    <property type="entry name" value="PolY_Pol_V_umuC"/>
    <property type="match status" value="1"/>
</dbReference>
<keyword evidence="4" id="KW-0742">SOS response</keyword>
<dbReference type="Pfam" id="PF11799">
    <property type="entry name" value="IMS_C"/>
    <property type="match status" value="1"/>
</dbReference>
<dbReference type="NCBIfam" id="NF002955">
    <property type="entry name" value="PRK03609.1"/>
    <property type="match status" value="1"/>
</dbReference>
<keyword evidence="3" id="KW-0234">DNA repair</keyword>
<dbReference type="GO" id="GO:0005829">
    <property type="term" value="C:cytosol"/>
    <property type="evidence" value="ECO:0007669"/>
    <property type="project" value="TreeGrafter"/>
</dbReference>
<reference evidence="6" key="1">
    <citation type="submission" date="2016-10" db="EMBL/GenBank/DDBJ databases">
        <title>Sequence of Gallionella enrichment culture.</title>
        <authorList>
            <person name="Poehlein A."/>
            <person name="Muehling M."/>
            <person name="Daniel R."/>
        </authorList>
    </citation>
    <scope>NUCLEOTIDE SEQUENCE</scope>
</reference>
<keyword evidence="6" id="KW-0548">Nucleotidyltransferase</keyword>
<evidence type="ECO:0000256" key="4">
    <source>
        <dbReference type="ARBA" id="ARBA00023236"/>
    </source>
</evidence>
<sequence>MPRAIALVDCNNFYVSCERVFQPKLEGKPVVVLSNNDGCVVSRSQEAKDLGLKMAVPWYQMKDIAKRHGIVALSSNYSLYADLSNRVMSLLSCFSPGQEVYSIDESFLELTGIPTEHTAYGQQIRETVRQCIGIPVCVGIAPSKTLAKLANHVSKNTPRFGSVCDFNSMSATELDTLLASIAVGEVWGVGRHTVPKLQEIGIHSVLDLKRAPAKRLGARFSIVFERIVEELNGSACLKLDDIAPAKQQVTCSRSFGMPTSSLPDLEEAVISYATRAGEKLRQQRSMAGGIHVYIRTNPHKGSDPQYQPGILIPLVEPTDDTRLFCRAALHGLRQIYRSGYAYQKAGVTLTQIIPAAARPNTLFDDVTARQKSHALMSAMDRINNRMGSGTLKLLGEGMHQSWAMRGGNRSKRYTTEWDELAVCQG</sequence>
<evidence type="ECO:0000256" key="1">
    <source>
        <dbReference type="ARBA" id="ARBA00022763"/>
    </source>
</evidence>
<dbReference type="GO" id="GO:0003887">
    <property type="term" value="F:DNA-directed DNA polymerase activity"/>
    <property type="evidence" value="ECO:0007669"/>
    <property type="project" value="UniProtKB-EC"/>
</dbReference>
<keyword evidence="1" id="KW-0227">DNA damage</keyword>
<evidence type="ECO:0000313" key="6">
    <source>
        <dbReference type="EMBL" id="OIR15350.1"/>
    </source>
</evidence>
<dbReference type="PANTHER" id="PTHR11076:SF34">
    <property type="entry name" value="PROTEIN UMUC"/>
    <property type="match status" value="1"/>
</dbReference>
<keyword evidence="2" id="KW-0741">SOS mutagenesis</keyword>
<dbReference type="InterPro" id="IPR043128">
    <property type="entry name" value="Rev_trsase/Diguanyl_cyclase"/>
</dbReference>